<evidence type="ECO:0000313" key="4">
    <source>
        <dbReference type="Proteomes" id="UP000789831"/>
    </source>
</evidence>
<feature type="coiled-coil region" evidence="1">
    <location>
        <begin position="77"/>
        <end position="182"/>
    </location>
</feature>
<feature type="region of interest" description="Disordered" evidence="2">
    <location>
        <begin position="203"/>
        <end position="240"/>
    </location>
</feature>
<evidence type="ECO:0000313" key="3">
    <source>
        <dbReference type="EMBL" id="CAG8616023.1"/>
    </source>
</evidence>
<organism evidence="3 4">
    <name type="scientific">Ambispora gerdemannii</name>
    <dbReference type="NCBI Taxonomy" id="144530"/>
    <lineage>
        <taxon>Eukaryota</taxon>
        <taxon>Fungi</taxon>
        <taxon>Fungi incertae sedis</taxon>
        <taxon>Mucoromycota</taxon>
        <taxon>Glomeromycotina</taxon>
        <taxon>Glomeromycetes</taxon>
        <taxon>Archaeosporales</taxon>
        <taxon>Ambisporaceae</taxon>
        <taxon>Ambispora</taxon>
    </lineage>
</organism>
<dbReference type="OrthoDB" id="2421374at2759"/>
<feature type="compositionally biased region" description="Basic residues" evidence="2">
    <location>
        <begin position="1"/>
        <end position="15"/>
    </location>
</feature>
<sequence length="240" mass="26544">MTKKRKFKTIPKRSGGRTTGLGSGNTITAEQIKNQFFAHASSQRAGKESDCQALADFANSTASIENDAQELTLAVNEQEFNNRKQQLVNKLQDCINNFLKPFLNGLQQKMQSQLNQLQSVTPKHQREILQLEAEIKEADTKYQENIAKANKETDPNKKAKLMALAQEAETELKRAKQKLARNPLSKLVQYSYLYDMGRLVSGNINPDPVNLPGNEPNSDPNDSGSGSGGGVTNPDNKKNP</sequence>
<comment type="caution">
    <text evidence="3">The sequence shown here is derived from an EMBL/GenBank/DDBJ whole genome shotgun (WGS) entry which is preliminary data.</text>
</comment>
<gene>
    <name evidence="3" type="ORF">AGERDE_LOCUS9835</name>
</gene>
<keyword evidence="4" id="KW-1185">Reference proteome</keyword>
<dbReference type="EMBL" id="CAJVPL010002635">
    <property type="protein sequence ID" value="CAG8616023.1"/>
    <property type="molecule type" value="Genomic_DNA"/>
</dbReference>
<keyword evidence="1" id="KW-0175">Coiled coil</keyword>
<accession>A0A9N9CXV4</accession>
<protein>
    <submittedName>
        <fullName evidence="3">6410_t:CDS:1</fullName>
    </submittedName>
</protein>
<proteinExistence type="predicted"/>
<evidence type="ECO:0000256" key="2">
    <source>
        <dbReference type="SAM" id="MobiDB-lite"/>
    </source>
</evidence>
<dbReference type="AlphaFoldDB" id="A0A9N9CXV4"/>
<reference evidence="3" key="1">
    <citation type="submission" date="2021-06" db="EMBL/GenBank/DDBJ databases">
        <authorList>
            <person name="Kallberg Y."/>
            <person name="Tangrot J."/>
            <person name="Rosling A."/>
        </authorList>
    </citation>
    <scope>NUCLEOTIDE SEQUENCE</scope>
    <source>
        <strain evidence="3">MT106</strain>
    </source>
</reference>
<name>A0A9N9CXV4_9GLOM</name>
<evidence type="ECO:0000256" key="1">
    <source>
        <dbReference type="SAM" id="Coils"/>
    </source>
</evidence>
<feature type="region of interest" description="Disordered" evidence="2">
    <location>
        <begin position="1"/>
        <end position="25"/>
    </location>
</feature>
<dbReference type="Proteomes" id="UP000789831">
    <property type="component" value="Unassembled WGS sequence"/>
</dbReference>